<dbReference type="AlphaFoldDB" id="A0A8J3RJV7"/>
<dbReference type="GO" id="GO:0004553">
    <property type="term" value="F:hydrolase activity, hydrolyzing O-glycosyl compounds"/>
    <property type="evidence" value="ECO:0007669"/>
    <property type="project" value="InterPro"/>
</dbReference>
<keyword evidence="1 3" id="KW-0547">Nucleotide-binding</keyword>
<dbReference type="InterPro" id="IPR036434">
    <property type="entry name" value="Beta_cellobiohydrolase_sf"/>
</dbReference>
<dbReference type="InterPro" id="IPR000719">
    <property type="entry name" value="Prot_kinase_dom"/>
</dbReference>
<dbReference type="InterPro" id="IPR016288">
    <property type="entry name" value="Beta_cellobiohydrolase"/>
</dbReference>
<dbReference type="InterPro" id="IPR008271">
    <property type="entry name" value="Ser/Thr_kinase_AS"/>
</dbReference>
<dbReference type="Gene3D" id="3.30.200.20">
    <property type="entry name" value="Phosphorylase Kinase, domain 1"/>
    <property type="match status" value="1"/>
</dbReference>
<evidence type="ECO:0000313" key="7">
    <source>
        <dbReference type="Proteomes" id="UP000616724"/>
    </source>
</evidence>
<feature type="binding site" evidence="3">
    <location>
        <position position="51"/>
    </location>
    <ligand>
        <name>ATP</name>
        <dbReference type="ChEBI" id="CHEBI:30616"/>
    </ligand>
</feature>
<keyword evidence="2 3" id="KW-0067">ATP-binding</keyword>
<feature type="region of interest" description="Disordered" evidence="4">
    <location>
        <begin position="278"/>
        <end position="312"/>
    </location>
</feature>
<dbReference type="GO" id="GO:0030245">
    <property type="term" value="P:cellulose catabolic process"/>
    <property type="evidence" value="ECO:0007669"/>
    <property type="project" value="InterPro"/>
</dbReference>
<feature type="region of interest" description="Disordered" evidence="4">
    <location>
        <begin position="731"/>
        <end position="752"/>
    </location>
</feature>
<gene>
    <name evidence="6" type="ORF">Plo01_24290</name>
</gene>
<dbReference type="Pfam" id="PF01341">
    <property type="entry name" value="Glyco_hydro_6"/>
    <property type="match status" value="1"/>
</dbReference>
<dbReference type="InterPro" id="IPR017441">
    <property type="entry name" value="Protein_kinase_ATP_BS"/>
</dbReference>
<organism evidence="6 7">
    <name type="scientific">Planobispora longispora</name>
    <dbReference type="NCBI Taxonomy" id="28887"/>
    <lineage>
        <taxon>Bacteria</taxon>
        <taxon>Bacillati</taxon>
        <taxon>Actinomycetota</taxon>
        <taxon>Actinomycetes</taxon>
        <taxon>Streptosporangiales</taxon>
        <taxon>Streptosporangiaceae</taxon>
        <taxon>Planobispora</taxon>
    </lineage>
</organism>
<feature type="domain" description="Protein kinase" evidence="5">
    <location>
        <begin position="23"/>
        <end position="277"/>
    </location>
</feature>
<proteinExistence type="predicted"/>
<evidence type="ECO:0000256" key="1">
    <source>
        <dbReference type="ARBA" id="ARBA00022741"/>
    </source>
</evidence>
<dbReference type="SMART" id="SM00220">
    <property type="entry name" value="S_TKc"/>
    <property type="match status" value="1"/>
</dbReference>
<dbReference type="InterPro" id="IPR011009">
    <property type="entry name" value="Kinase-like_dom_sf"/>
</dbReference>
<dbReference type="PROSITE" id="PS00107">
    <property type="entry name" value="PROTEIN_KINASE_ATP"/>
    <property type="match status" value="1"/>
</dbReference>
<dbReference type="Pfam" id="PF00069">
    <property type="entry name" value="Pkinase"/>
    <property type="match status" value="1"/>
</dbReference>
<keyword evidence="7" id="KW-1185">Reference proteome</keyword>
<dbReference type="PROSITE" id="PS50011">
    <property type="entry name" value="PROTEIN_KINASE_DOM"/>
    <property type="match status" value="1"/>
</dbReference>
<feature type="compositionally biased region" description="Low complexity" evidence="4">
    <location>
        <begin position="379"/>
        <end position="402"/>
    </location>
</feature>
<dbReference type="SUPFAM" id="SSF56112">
    <property type="entry name" value="Protein kinase-like (PK-like)"/>
    <property type="match status" value="1"/>
</dbReference>
<reference evidence="6 7" key="1">
    <citation type="submission" date="2021-01" db="EMBL/GenBank/DDBJ databases">
        <title>Whole genome shotgun sequence of Planobispora longispora NBRC 13918.</title>
        <authorList>
            <person name="Komaki H."/>
            <person name="Tamura T."/>
        </authorList>
    </citation>
    <scope>NUCLEOTIDE SEQUENCE [LARGE SCALE GENOMIC DNA]</scope>
    <source>
        <strain evidence="6 7">NBRC 13918</strain>
    </source>
</reference>
<dbReference type="PRINTS" id="PR00733">
    <property type="entry name" value="GLHYDRLASE6"/>
</dbReference>
<dbReference type="SUPFAM" id="SSF51989">
    <property type="entry name" value="Glycosyl hydrolases family 6, cellulases"/>
    <property type="match status" value="1"/>
</dbReference>
<dbReference type="PROSITE" id="PS00108">
    <property type="entry name" value="PROTEIN_KINASE_ST"/>
    <property type="match status" value="1"/>
</dbReference>
<protein>
    <recommendedName>
        <fullName evidence="5">Protein kinase domain-containing protein</fullName>
    </recommendedName>
</protein>
<evidence type="ECO:0000259" key="5">
    <source>
        <dbReference type="PROSITE" id="PS50011"/>
    </source>
</evidence>
<sequence length="768" mass="78671">MSSFDGGNMEALRDGDPRRVGSYALLGRLGQGGMGLVYLARDEAGAQVAVKVLHRHLTEDPDFRRLFRREVAAAQRVARFCTAPVLAADADGDPAYLVTEFVPGPSLERAVQTGGPLTGSSLDGLAVSIAVALRAIHGAGIVHRDLKPSNVLLSPVGPRVIDFGVARLADNRSQVSSVLVGTPGYMSPEQVKGEPITAASDVFAWGGVMVFAATGHGPFGTGAVPALLYRVAHDEPDLTGIRGPLLPLVAAALAKNPADRPTPQNLLDALSAGSEALPVGPGGLGAGPAVPPPGPVNPGTTGPGAPAAAGGHVTLPNAAAAGQEARTGGTAGAGRDREPTLGRALTTFGRRRPWVSAGAVTGAVAATVAVVIALQSGSAGDAAPSVSSPVPSGTAAQASEPVAAPPSPSASTPPLSASGPNPLDEGGVRLFAQPDGDAARQAKLWAAAGRAKDAELMTALAETPQAIWLKGPADKARRTVSATVKLAAKENSVPVFVTYNMPFKDCRPPGPAGGATDPASYRSWIDQVAEGIGDARAVVILEPQSLVNVPGTAECDLGGPTGAEDRFGNLSYAVGKLGALPRTAVYLDGSFEKWPSLEEMAHRLVRAGVTEADGFFLNASGYQPTAGLVDYGGRLARCVHVQVTEGTEDCLDAEIAAAPDDPSALPHFVIDTSRNGQGEWVPDKEYAKPQTWCNPPGRGVGLRPTTSTDSELVDAYLWISMPGHSNGTCTRGTDGPEDPVYGTEPPGGGEWWPELALGRAELASPPLR</sequence>
<dbReference type="GO" id="GO:0005524">
    <property type="term" value="F:ATP binding"/>
    <property type="evidence" value="ECO:0007669"/>
    <property type="project" value="UniProtKB-UniRule"/>
</dbReference>
<evidence type="ECO:0000256" key="3">
    <source>
        <dbReference type="PROSITE-ProRule" id="PRU10141"/>
    </source>
</evidence>
<feature type="region of interest" description="Disordered" evidence="4">
    <location>
        <begin position="379"/>
        <end position="430"/>
    </location>
</feature>
<evidence type="ECO:0000313" key="6">
    <source>
        <dbReference type="EMBL" id="GIH76000.1"/>
    </source>
</evidence>
<comment type="caution">
    <text evidence="6">The sequence shown here is derived from an EMBL/GenBank/DDBJ whole genome shotgun (WGS) entry which is preliminary data.</text>
</comment>
<dbReference type="GO" id="GO:0004672">
    <property type="term" value="F:protein kinase activity"/>
    <property type="evidence" value="ECO:0007669"/>
    <property type="project" value="InterPro"/>
</dbReference>
<name>A0A8J3RJV7_9ACTN</name>
<feature type="compositionally biased region" description="Low complexity" evidence="4">
    <location>
        <begin position="297"/>
        <end position="311"/>
    </location>
</feature>
<dbReference type="PANTHER" id="PTHR34876:SF4">
    <property type="entry name" value="1,4-BETA-D-GLUCAN CELLOBIOHYDROLASE C-RELATED"/>
    <property type="match status" value="1"/>
</dbReference>
<dbReference type="EMBL" id="BOOH01000019">
    <property type="protein sequence ID" value="GIH76000.1"/>
    <property type="molecule type" value="Genomic_DNA"/>
</dbReference>
<evidence type="ECO:0000256" key="4">
    <source>
        <dbReference type="SAM" id="MobiDB-lite"/>
    </source>
</evidence>
<dbReference type="Proteomes" id="UP000616724">
    <property type="component" value="Unassembled WGS sequence"/>
</dbReference>
<evidence type="ECO:0000256" key="2">
    <source>
        <dbReference type="ARBA" id="ARBA00022840"/>
    </source>
</evidence>
<dbReference type="PANTHER" id="PTHR34876">
    <property type="match status" value="1"/>
</dbReference>
<dbReference type="CDD" id="cd14014">
    <property type="entry name" value="STKc_PknB_like"/>
    <property type="match status" value="1"/>
</dbReference>
<accession>A0A8J3RJV7</accession>
<feature type="compositionally biased region" description="Low complexity" evidence="4">
    <location>
        <begin position="409"/>
        <end position="420"/>
    </location>
</feature>
<dbReference type="Gene3D" id="3.20.20.40">
    <property type="entry name" value="1, 4-beta cellobiohydrolase"/>
    <property type="match status" value="1"/>
</dbReference>
<dbReference type="Gene3D" id="1.10.510.10">
    <property type="entry name" value="Transferase(Phosphotransferase) domain 1"/>
    <property type="match status" value="1"/>
</dbReference>